<keyword evidence="2" id="KW-0472">Membrane</keyword>
<feature type="compositionally biased region" description="Basic and acidic residues" evidence="1">
    <location>
        <begin position="61"/>
        <end position="86"/>
    </location>
</feature>
<keyword evidence="2" id="KW-1133">Transmembrane helix</keyword>
<dbReference type="AlphaFoldDB" id="A0AAD6ZWW0"/>
<feature type="transmembrane region" description="Helical" evidence="2">
    <location>
        <begin position="106"/>
        <end position="127"/>
    </location>
</feature>
<comment type="caution">
    <text evidence="3">The sequence shown here is derived from an EMBL/GenBank/DDBJ whole genome shotgun (WGS) entry which is preliminary data.</text>
</comment>
<evidence type="ECO:0000313" key="3">
    <source>
        <dbReference type="EMBL" id="KAJ7343207.1"/>
    </source>
</evidence>
<sequence>MSRSPTQTHHNFRPLPPTRLALVVPPPLLLPSISIFPGQINLKHLRFRARVKLLVRAAPTQRDRDSPDVARRSSPDARAEVDRDGDGGEDEDSGGNRVLVKRRVTLVHVVVHCGSFLVVGFVSATSFRRTGFPSSSPIRIVC</sequence>
<name>A0AAD6ZWW0_9AGAR</name>
<keyword evidence="4" id="KW-1185">Reference proteome</keyword>
<feature type="transmembrane region" description="Helical" evidence="2">
    <location>
        <begin position="20"/>
        <end position="42"/>
    </location>
</feature>
<keyword evidence="2" id="KW-0812">Transmembrane</keyword>
<dbReference type="EMBL" id="JARIHO010000023">
    <property type="protein sequence ID" value="KAJ7343207.1"/>
    <property type="molecule type" value="Genomic_DNA"/>
</dbReference>
<organism evidence="3 4">
    <name type="scientific">Mycena albidolilacea</name>
    <dbReference type="NCBI Taxonomy" id="1033008"/>
    <lineage>
        <taxon>Eukaryota</taxon>
        <taxon>Fungi</taxon>
        <taxon>Dikarya</taxon>
        <taxon>Basidiomycota</taxon>
        <taxon>Agaricomycotina</taxon>
        <taxon>Agaricomycetes</taxon>
        <taxon>Agaricomycetidae</taxon>
        <taxon>Agaricales</taxon>
        <taxon>Marasmiineae</taxon>
        <taxon>Mycenaceae</taxon>
        <taxon>Mycena</taxon>
    </lineage>
</organism>
<dbReference type="Proteomes" id="UP001218218">
    <property type="component" value="Unassembled WGS sequence"/>
</dbReference>
<accession>A0AAD6ZWW0</accession>
<reference evidence="3" key="1">
    <citation type="submission" date="2023-03" db="EMBL/GenBank/DDBJ databases">
        <title>Massive genome expansion in bonnet fungi (Mycena s.s.) driven by repeated elements and novel gene families across ecological guilds.</title>
        <authorList>
            <consortium name="Lawrence Berkeley National Laboratory"/>
            <person name="Harder C.B."/>
            <person name="Miyauchi S."/>
            <person name="Viragh M."/>
            <person name="Kuo A."/>
            <person name="Thoen E."/>
            <person name="Andreopoulos B."/>
            <person name="Lu D."/>
            <person name="Skrede I."/>
            <person name="Drula E."/>
            <person name="Henrissat B."/>
            <person name="Morin E."/>
            <person name="Kohler A."/>
            <person name="Barry K."/>
            <person name="LaButti K."/>
            <person name="Morin E."/>
            <person name="Salamov A."/>
            <person name="Lipzen A."/>
            <person name="Mereny Z."/>
            <person name="Hegedus B."/>
            <person name="Baldrian P."/>
            <person name="Stursova M."/>
            <person name="Weitz H."/>
            <person name="Taylor A."/>
            <person name="Grigoriev I.V."/>
            <person name="Nagy L.G."/>
            <person name="Martin F."/>
            <person name="Kauserud H."/>
        </authorList>
    </citation>
    <scope>NUCLEOTIDE SEQUENCE</scope>
    <source>
        <strain evidence="3">CBHHK002</strain>
    </source>
</reference>
<feature type="region of interest" description="Disordered" evidence="1">
    <location>
        <begin position="58"/>
        <end position="95"/>
    </location>
</feature>
<evidence type="ECO:0000256" key="2">
    <source>
        <dbReference type="SAM" id="Phobius"/>
    </source>
</evidence>
<evidence type="ECO:0000256" key="1">
    <source>
        <dbReference type="SAM" id="MobiDB-lite"/>
    </source>
</evidence>
<gene>
    <name evidence="3" type="ORF">DFH08DRAFT_872063</name>
</gene>
<proteinExistence type="predicted"/>
<protein>
    <submittedName>
        <fullName evidence="3">Uncharacterized protein</fullName>
    </submittedName>
</protein>
<evidence type="ECO:0000313" key="4">
    <source>
        <dbReference type="Proteomes" id="UP001218218"/>
    </source>
</evidence>